<keyword evidence="1" id="KW-1133">Transmembrane helix</keyword>
<accession>A0ABD3JUP8</accession>
<organism evidence="2 3">
    <name type="scientific">Eucalyptus globulus</name>
    <name type="common">Tasmanian blue gum</name>
    <dbReference type="NCBI Taxonomy" id="34317"/>
    <lineage>
        <taxon>Eukaryota</taxon>
        <taxon>Viridiplantae</taxon>
        <taxon>Streptophyta</taxon>
        <taxon>Embryophyta</taxon>
        <taxon>Tracheophyta</taxon>
        <taxon>Spermatophyta</taxon>
        <taxon>Magnoliopsida</taxon>
        <taxon>eudicotyledons</taxon>
        <taxon>Gunneridae</taxon>
        <taxon>Pentapetalae</taxon>
        <taxon>rosids</taxon>
        <taxon>malvids</taxon>
        <taxon>Myrtales</taxon>
        <taxon>Myrtaceae</taxon>
        <taxon>Myrtoideae</taxon>
        <taxon>Eucalypteae</taxon>
        <taxon>Eucalyptus</taxon>
    </lineage>
</organism>
<feature type="transmembrane region" description="Helical" evidence="1">
    <location>
        <begin position="43"/>
        <end position="65"/>
    </location>
</feature>
<reference evidence="2 3" key="1">
    <citation type="submission" date="2024-11" db="EMBL/GenBank/DDBJ databases">
        <title>Chromosome-level genome assembly of Eucalyptus globulus Labill. provides insights into its genome evolution.</title>
        <authorList>
            <person name="Li X."/>
        </authorList>
    </citation>
    <scope>NUCLEOTIDE SEQUENCE [LARGE SCALE GENOMIC DNA]</scope>
    <source>
        <strain evidence="2">CL2024</strain>
        <tissue evidence="2">Fresh tender leaves</tissue>
    </source>
</reference>
<evidence type="ECO:0000313" key="2">
    <source>
        <dbReference type="EMBL" id="KAL3731380.1"/>
    </source>
</evidence>
<evidence type="ECO:0000313" key="3">
    <source>
        <dbReference type="Proteomes" id="UP001634007"/>
    </source>
</evidence>
<gene>
    <name evidence="2" type="ORF">ACJRO7_028282</name>
</gene>
<evidence type="ECO:0000256" key="1">
    <source>
        <dbReference type="SAM" id="Phobius"/>
    </source>
</evidence>
<keyword evidence="1" id="KW-0472">Membrane</keyword>
<keyword evidence="1" id="KW-0812">Transmembrane</keyword>
<sequence length="138" mass="14775">MPKEDPTSPIVPSGPRLRSDDVELVHFAKPPPRRNQRRSSCKCFVYTLALIVILRVAFLGFALTVCVKSPELRLRRVDIKSLDYSTAGSFSAPSTASPVGEAFSNGTAVSVIHGGAALGGGKIEGGRGRREKRAARRG</sequence>
<name>A0ABD3JUP8_EUCGL</name>
<proteinExistence type="predicted"/>
<dbReference type="AlphaFoldDB" id="A0ABD3JUP8"/>
<keyword evidence="3" id="KW-1185">Reference proteome</keyword>
<dbReference type="Proteomes" id="UP001634007">
    <property type="component" value="Unassembled WGS sequence"/>
</dbReference>
<comment type="caution">
    <text evidence="2">The sequence shown here is derived from an EMBL/GenBank/DDBJ whole genome shotgun (WGS) entry which is preliminary data.</text>
</comment>
<protein>
    <submittedName>
        <fullName evidence="2">Uncharacterized protein</fullName>
    </submittedName>
</protein>
<dbReference type="EMBL" id="JBJKBG010000007">
    <property type="protein sequence ID" value="KAL3731380.1"/>
    <property type="molecule type" value="Genomic_DNA"/>
</dbReference>